<reference evidence="4" key="1">
    <citation type="submission" date="2014-11" db="EMBL/GenBank/DDBJ databases">
        <authorList>
            <person name="Otto D Thomas"/>
            <person name="Naeem Raeece"/>
        </authorList>
    </citation>
    <scope>NUCLEOTIDE SEQUENCE</scope>
</reference>
<keyword evidence="2" id="KW-0812">Transmembrane</keyword>
<keyword evidence="2" id="KW-0472">Membrane</keyword>
<feature type="transmembrane region" description="Helical" evidence="2">
    <location>
        <begin position="49"/>
        <end position="69"/>
    </location>
</feature>
<gene>
    <name evidence="4" type="ORF">Cvel_25483</name>
</gene>
<dbReference type="AlphaFoldDB" id="A0A0G4H9U9"/>
<accession>A0A0G4H9U9</accession>
<feature type="domain" description="Glycosyltransferase 61 catalytic" evidence="3">
    <location>
        <begin position="339"/>
        <end position="572"/>
    </location>
</feature>
<organism evidence="4">
    <name type="scientific">Chromera velia CCMP2878</name>
    <dbReference type="NCBI Taxonomy" id="1169474"/>
    <lineage>
        <taxon>Eukaryota</taxon>
        <taxon>Sar</taxon>
        <taxon>Alveolata</taxon>
        <taxon>Colpodellida</taxon>
        <taxon>Chromeraceae</taxon>
        <taxon>Chromera</taxon>
    </lineage>
</organism>
<keyword evidence="2" id="KW-1133">Transmembrane helix</keyword>
<dbReference type="InterPro" id="IPR049625">
    <property type="entry name" value="Glyco_transf_61_cat"/>
</dbReference>
<evidence type="ECO:0000313" key="4">
    <source>
        <dbReference type="EMBL" id="CEM40697.1"/>
    </source>
</evidence>
<dbReference type="VEuPathDB" id="CryptoDB:Cvel_25483"/>
<feature type="region of interest" description="Disordered" evidence="1">
    <location>
        <begin position="363"/>
        <end position="385"/>
    </location>
</feature>
<protein>
    <recommendedName>
        <fullName evidence="3">Glycosyltransferase 61 catalytic domain-containing protein</fullName>
    </recommendedName>
</protein>
<feature type="compositionally biased region" description="Basic residues" evidence="1">
    <location>
        <begin position="375"/>
        <end position="384"/>
    </location>
</feature>
<proteinExistence type="predicted"/>
<dbReference type="EMBL" id="CDMZ01002088">
    <property type="protein sequence ID" value="CEM40697.1"/>
    <property type="molecule type" value="Genomic_DNA"/>
</dbReference>
<sequence length="640" mass="72661">MSSRARRRQAAGEAKGKAPSQQGEGVGDETEETAKMEREVLKTRLHKNLWHLLVIVGMGILGAVLSMVLRRFLSRLSDRQCWGPPKKRQSLEQFMQLSVDIQKMAQKRSLCLRDEKPVVTLQRDFRVKLRRLSHPADAKSDEERAEEDTRLRLLRETVHTARPKRRSPSVYFRVSKDSQSPVRGAMMKDEGKFNSEILEQPEPFFTSLYFVRTPRLFPSYEGILFNTTHHYNSALFQDVSGLFQQIVNENPHTKNLEWTKRSSVDVSLSSFTFSAFVKAAERKTAQSPKLLEYDGLYDEIGFFSEKAECRDAPKKWKENPSVIILPSLIQGLSLYQINYYHFVVETVPLLFEYARILKGEGSEDEAGGISENTGKRKGRGKRSKGGLDAHTRVLLYDTPMARDASEVAGIPSDRIVWYDPCMLYFGVEVIVPSVRESAFFESASALERTRQLVMGSPLVRMGILEAEGERSSSAMETKTKKKVLIVQREAKGGEGKRGSDRVMLNRSPFFESVKRLFESEDGEGWIVEELVPSSSVRWRDQVLKFHQASIVIGVEGAALASTLFCERGTVVVNMIPVKDHVSGYGDWLHGQEYYWNVAESVGLKHRAILLEDFRFDEPLVVPVEPVVQVLRQVKEEVESS</sequence>
<feature type="region of interest" description="Disordered" evidence="1">
    <location>
        <begin position="1"/>
        <end position="34"/>
    </location>
</feature>
<dbReference type="Pfam" id="PF04577">
    <property type="entry name" value="Glyco_transf_61"/>
    <property type="match status" value="1"/>
</dbReference>
<evidence type="ECO:0000256" key="2">
    <source>
        <dbReference type="SAM" id="Phobius"/>
    </source>
</evidence>
<evidence type="ECO:0000259" key="3">
    <source>
        <dbReference type="Pfam" id="PF04577"/>
    </source>
</evidence>
<evidence type="ECO:0000256" key="1">
    <source>
        <dbReference type="SAM" id="MobiDB-lite"/>
    </source>
</evidence>
<name>A0A0G4H9U9_9ALVE</name>
<dbReference type="GO" id="GO:0016757">
    <property type="term" value="F:glycosyltransferase activity"/>
    <property type="evidence" value="ECO:0007669"/>
    <property type="project" value="InterPro"/>
</dbReference>